<name>A0ABM1F8R4_PRICU</name>
<organism evidence="2 3">
    <name type="scientific">Priapulus caudatus</name>
    <name type="common">Priapulid worm</name>
    <dbReference type="NCBI Taxonomy" id="37621"/>
    <lineage>
        <taxon>Eukaryota</taxon>
        <taxon>Metazoa</taxon>
        <taxon>Ecdysozoa</taxon>
        <taxon>Scalidophora</taxon>
        <taxon>Priapulida</taxon>
        <taxon>Priapulimorpha</taxon>
        <taxon>Priapulimorphida</taxon>
        <taxon>Priapulidae</taxon>
        <taxon>Priapulus</taxon>
    </lineage>
</organism>
<protein>
    <submittedName>
        <fullName evidence="3">Dystonin-like</fullName>
    </submittedName>
</protein>
<dbReference type="RefSeq" id="XP_014680835.1">
    <property type="nucleotide sequence ID" value="XM_014825349.1"/>
</dbReference>
<gene>
    <name evidence="3" type="primary">LOC106820778</name>
</gene>
<dbReference type="SUPFAM" id="SSF46966">
    <property type="entry name" value="Spectrin repeat"/>
    <property type="match status" value="2"/>
</dbReference>
<reference evidence="3" key="1">
    <citation type="submission" date="2025-08" db="UniProtKB">
        <authorList>
            <consortium name="RefSeq"/>
        </authorList>
    </citation>
    <scope>IDENTIFICATION</scope>
</reference>
<accession>A0ABM1F8R4</accession>
<evidence type="ECO:0000313" key="3">
    <source>
        <dbReference type="RefSeq" id="XP_014680835.1"/>
    </source>
</evidence>
<evidence type="ECO:0000256" key="1">
    <source>
        <dbReference type="SAM" id="MobiDB-lite"/>
    </source>
</evidence>
<dbReference type="Gene3D" id="1.20.58.60">
    <property type="match status" value="2"/>
</dbReference>
<feature type="region of interest" description="Disordered" evidence="1">
    <location>
        <begin position="1"/>
        <end position="34"/>
    </location>
</feature>
<keyword evidence="2" id="KW-1185">Reference proteome</keyword>
<sequence>MEKLEEQAGRLQARYDSLQTRSGSGVRKLSSATDELGKLQRERDSFLAWQGQRESELAELEGATCDLAALRRHVGDARTLSADVMSHKADLRFVALSADKFQAEAQAYLSQLNDNRKAHEMEPLVEAEGLVRCSVDEASERYDALLDKCHTLSDQLSTVDDKSKQYGEAVEKARTWLDGAEKSAHEQLTAPADADPRAVQDHLARLKVVNADVMAQRRLVEGAGAAHAALAAALEHGSEEEQGKLAAAVEEVERRYEEVGVRLLGTFKYGRISPIGRGSKGCVRGVMSRTVGYHRGFRKFVP</sequence>
<evidence type="ECO:0000313" key="2">
    <source>
        <dbReference type="Proteomes" id="UP000695022"/>
    </source>
</evidence>
<dbReference type="GeneID" id="106820778"/>
<proteinExistence type="predicted"/>
<dbReference type="Proteomes" id="UP000695022">
    <property type="component" value="Unplaced"/>
</dbReference>